<proteinExistence type="inferred from homology"/>
<dbReference type="InterPro" id="IPR002347">
    <property type="entry name" value="SDR_fam"/>
</dbReference>
<dbReference type="GO" id="GO:0005777">
    <property type="term" value="C:peroxisome"/>
    <property type="evidence" value="ECO:0007669"/>
    <property type="project" value="TreeGrafter"/>
</dbReference>
<dbReference type="SUPFAM" id="SSF51735">
    <property type="entry name" value="NAD(P)-binding Rossmann-fold domains"/>
    <property type="match status" value="1"/>
</dbReference>
<keyword evidence="2" id="KW-0560">Oxidoreductase</keyword>
<evidence type="ECO:0000256" key="8">
    <source>
        <dbReference type="ARBA" id="ARBA00048009"/>
    </source>
</evidence>
<evidence type="ECO:0000256" key="2">
    <source>
        <dbReference type="ARBA" id="ARBA00023002"/>
    </source>
</evidence>
<comment type="catalytic activity">
    <reaction evidence="9">
        <text>a (2E,4Z)-dienoyl-CoA + NADPH + H(+) = a 4,5-saturated-(3E)-enoyl-CoA + NADP(+)</text>
        <dbReference type="Rhea" id="RHEA:61892"/>
        <dbReference type="ChEBI" id="CHEBI:15378"/>
        <dbReference type="ChEBI" id="CHEBI:57783"/>
        <dbReference type="ChEBI" id="CHEBI:58349"/>
        <dbReference type="ChEBI" id="CHEBI:85099"/>
        <dbReference type="ChEBI" id="CHEBI:85493"/>
        <dbReference type="EC" id="1.3.1.124"/>
    </reaction>
</comment>
<name>A0A1I8F3G9_9PLAT</name>
<feature type="coiled-coil region" evidence="11">
    <location>
        <begin position="3"/>
        <end position="37"/>
    </location>
</feature>
<reference evidence="14" key="1">
    <citation type="submission" date="2016-11" db="UniProtKB">
        <authorList>
            <consortium name="WormBaseParasite"/>
        </authorList>
    </citation>
    <scope>IDENTIFICATION</scope>
</reference>
<dbReference type="GO" id="GO:0008670">
    <property type="term" value="F:2,4-dienoyl-CoA reductase (NADPH) activity"/>
    <property type="evidence" value="ECO:0007669"/>
    <property type="project" value="InterPro"/>
</dbReference>
<comment type="catalytic activity">
    <reaction evidence="8">
        <text>a (2E,4E)-dienoyl-CoA + NADPH + H(+) = a 4,5-saturated-(3E)-enoyl-CoA + NADP(+)</text>
        <dbReference type="Rhea" id="RHEA:45912"/>
        <dbReference type="ChEBI" id="CHEBI:15378"/>
        <dbReference type="ChEBI" id="CHEBI:57783"/>
        <dbReference type="ChEBI" id="CHEBI:58349"/>
        <dbReference type="ChEBI" id="CHEBI:85101"/>
        <dbReference type="ChEBI" id="CHEBI:85493"/>
        <dbReference type="EC" id="1.3.1.124"/>
    </reaction>
</comment>
<keyword evidence="13" id="KW-1185">Reference proteome</keyword>
<feature type="compositionally biased region" description="Low complexity" evidence="12">
    <location>
        <begin position="95"/>
        <end position="129"/>
    </location>
</feature>
<sequence>RLLEASEKEHHDLEKKLAELERLNRRQEKALEGAAQGWIKKNHEMEVLCEDLRWRMVDSKSGIVLGSHGAKRGADSKSAAGKSAQATKPDRRPKTSASSAASSTASTNKKTGSASRSNDHANNATATTNSNKIAAQRRRKLYVPRRQLDTQRVPNCDRDRPDRHLQLHQSAFDAWMRDHGGVIVNITATLHLAAVPGQAHAGAAKAGIDALTRHLGVEWSCRDRPVRVVAVAPRPVADTLGFDKLGGATLDRRYLVTKSEVADIVVNLLCRRDGGGAAFNAQTLVLDRAQYLAFAYFDAAFCGRLSVSWSHPVSLPLLRVPPLVSAPIDGPSSSRAASRFSTIAAISQQLVAAAQSLVNPIGPAAQLGEMLRKYANPQPLVALPSISLSTGTEQVYRVLKCVRIVRRGSHRGRAWLRA</sequence>
<dbReference type="EC" id="1.3.1.124" evidence="5"/>
<dbReference type="Gene3D" id="3.40.50.720">
    <property type="entry name" value="NAD(P)-binding Rossmann-like Domain"/>
    <property type="match status" value="1"/>
</dbReference>
<dbReference type="PANTHER" id="PTHR43296:SF2">
    <property type="entry name" value="PEROXISOMAL 2,4-DIENOYL-COA REDUCTASE [(3E)-ENOYL-COA-PRODUCING]"/>
    <property type="match status" value="1"/>
</dbReference>
<dbReference type="Proteomes" id="UP000095280">
    <property type="component" value="Unplaced"/>
</dbReference>
<evidence type="ECO:0000313" key="13">
    <source>
        <dbReference type="Proteomes" id="UP000095280"/>
    </source>
</evidence>
<evidence type="ECO:0000256" key="10">
    <source>
        <dbReference type="ARBA" id="ARBA00048631"/>
    </source>
</evidence>
<comment type="subunit">
    <text evidence="4">Monomer, dimer and oligomer.</text>
</comment>
<evidence type="ECO:0000256" key="5">
    <source>
        <dbReference type="ARBA" id="ARBA00026117"/>
    </source>
</evidence>
<dbReference type="InterPro" id="IPR036291">
    <property type="entry name" value="NAD(P)-bd_dom_sf"/>
</dbReference>
<protein>
    <recommendedName>
        <fullName evidence="6">Peroxisomal 2,4-dienoyl-CoA reductase [(3E)-enoyl-CoA-producing]</fullName>
        <ecNumber evidence="5">1.3.1.124</ecNumber>
    </recommendedName>
    <alternativeName>
        <fullName evidence="7">2,4-dienoyl-CoA reductase 2</fullName>
    </alternativeName>
</protein>
<evidence type="ECO:0000256" key="3">
    <source>
        <dbReference type="ARBA" id="ARBA00025787"/>
    </source>
</evidence>
<organism evidence="13 14">
    <name type="scientific">Macrostomum lignano</name>
    <dbReference type="NCBI Taxonomy" id="282301"/>
    <lineage>
        <taxon>Eukaryota</taxon>
        <taxon>Metazoa</taxon>
        <taxon>Spiralia</taxon>
        <taxon>Lophotrochozoa</taxon>
        <taxon>Platyhelminthes</taxon>
        <taxon>Rhabditophora</taxon>
        <taxon>Macrostomorpha</taxon>
        <taxon>Macrostomida</taxon>
        <taxon>Macrostomidae</taxon>
        <taxon>Macrostomum</taxon>
    </lineage>
</organism>
<evidence type="ECO:0000256" key="1">
    <source>
        <dbReference type="ARBA" id="ARBA00022857"/>
    </source>
</evidence>
<accession>A0A1I8F3G9</accession>
<evidence type="ECO:0000256" key="9">
    <source>
        <dbReference type="ARBA" id="ARBA00048340"/>
    </source>
</evidence>
<keyword evidence="11" id="KW-0175">Coiled coil</keyword>
<dbReference type="PANTHER" id="PTHR43296">
    <property type="entry name" value="PEROXISOMAL 2,4-DIENOYL-COA REDUCTASE"/>
    <property type="match status" value="1"/>
</dbReference>
<evidence type="ECO:0000256" key="4">
    <source>
        <dbReference type="ARBA" id="ARBA00025939"/>
    </source>
</evidence>
<evidence type="ECO:0000256" key="6">
    <source>
        <dbReference type="ARBA" id="ARBA00026221"/>
    </source>
</evidence>
<dbReference type="InterPro" id="IPR045017">
    <property type="entry name" value="DECR2-like"/>
</dbReference>
<feature type="region of interest" description="Disordered" evidence="12">
    <location>
        <begin position="67"/>
        <end position="161"/>
    </location>
</feature>
<dbReference type="GO" id="GO:0009062">
    <property type="term" value="P:fatty acid catabolic process"/>
    <property type="evidence" value="ECO:0007669"/>
    <property type="project" value="InterPro"/>
</dbReference>
<feature type="compositionally biased region" description="Low complexity" evidence="12">
    <location>
        <begin position="76"/>
        <end position="86"/>
    </location>
</feature>
<evidence type="ECO:0000256" key="11">
    <source>
        <dbReference type="SAM" id="Coils"/>
    </source>
</evidence>
<comment type="catalytic activity">
    <reaction evidence="10">
        <text>(2E,4Z,7Z,10Z,13Z,16Z,19Z)-docosaheptaenoyl-CoA + NADPH + H(+) = (3E,7Z,10Z,13Z,16Z,19Z)-docosahexaenoyl-CoA + NADP(+)</text>
        <dbReference type="Rhea" id="RHEA:44920"/>
        <dbReference type="ChEBI" id="CHEBI:15378"/>
        <dbReference type="ChEBI" id="CHEBI:57783"/>
        <dbReference type="ChEBI" id="CHEBI:58349"/>
        <dbReference type="ChEBI" id="CHEBI:77559"/>
        <dbReference type="ChEBI" id="CHEBI:84791"/>
    </reaction>
</comment>
<evidence type="ECO:0000256" key="7">
    <source>
        <dbReference type="ARBA" id="ARBA00030890"/>
    </source>
</evidence>
<dbReference type="Pfam" id="PF13561">
    <property type="entry name" value="adh_short_C2"/>
    <property type="match status" value="1"/>
</dbReference>
<evidence type="ECO:0000313" key="14">
    <source>
        <dbReference type="WBParaSite" id="maker-unitig_16732-snap-gene-0.1-mRNA-1"/>
    </source>
</evidence>
<dbReference type="WBParaSite" id="maker-unitig_16732-snap-gene-0.1-mRNA-1">
    <property type="protein sequence ID" value="maker-unitig_16732-snap-gene-0.1-mRNA-1"/>
    <property type="gene ID" value="maker-unitig_16732-snap-gene-0.1"/>
</dbReference>
<keyword evidence="1" id="KW-0521">NADP</keyword>
<evidence type="ECO:0000256" key="12">
    <source>
        <dbReference type="SAM" id="MobiDB-lite"/>
    </source>
</evidence>
<dbReference type="AlphaFoldDB" id="A0A1I8F3G9"/>
<comment type="similarity">
    <text evidence="3">Belongs to the short-chain dehydrogenases/reductases (SDR) family. 2,4-dienoyl-CoA reductase subfamily.</text>
</comment>